<organism evidence="1">
    <name type="scientific">Thermodesulfovibrio aggregans</name>
    <dbReference type="NCBI Taxonomy" id="86166"/>
    <lineage>
        <taxon>Bacteria</taxon>
        <taxon>Pseudomonadati</taxon>
        <taxon>Nitrospirota</taxon>
        <taxon>Thermodesulfovibrionia</taxon>
        <taxon>Thermodesulfovibrionales</taxon>
        <taxon>Thermodesulfovibrionaceae</taxon>
        <taxon>Thermodesulfovibrio</taxon>
    </lineage>
</organism>
<accession>A0A7C4EQ64</accession>
<dbReference type="EMBL" id="DTHO01000056">
    <property type="protein sequence ID" value="HGG99809.1"/>
    <property type="molecule type" value="Genomic_DNA"/>
</dbReference>
<dbReference type="AlphaFoldDB" id="A0A7C4EQ64"/>
<name>A0A7C4EQ64_9BACT</name>
<comment type="caution">
    <text evidence="1">The sequence shown here is derived from an EMBL/GenBank/DDBJ whole genome shotgun (WGS) entry which is preliminary data.</text>
</comment>
<evidence type="ECO:0000313" key="1">
    <source>
        <dbReference type="EMBL" id="HGG99809.1"/>
    </source>
</evidence>
<protein>
    <submittedName>
        <fullName evidence="1">Uncharacterized protein</fullName>
    </submittedName>
</protein>
<proteinExistence type="predicted"/>
<reference evidence="1" key="1">
    <citation type="journal article" date="2020" name="mSystems">
        <title>Genome- and Community-Level Interaction Insights into Carbon Utilization and Element Cycling Functions of Hydrothermarchaeota in Hydrothermal Sediment.</title>
        <authorList>
            <person name="Zhou Z."/>
            <person name="Liu Y."/>
            <person name="Xu W."/>
            <person name="Pan J."/>
            <person name="Luo Z.H."/>
            <person name="Li M."/>
        </authorList>
    </citation>
    <scope>NUCLEOTIDE SEQUENCE [LARGE SCALE GENOMIC DNA]</scope>
    <source>
        <strain evidence="1">SpSt-788</strain>
    </source>
</reference>
<sequence length="125" mass="14569">MLPTHCKRCGEVLFDEYVSTEEGFMQMKKCVMCGARYFDKSEIQTIKKKCIHCGKEFIVYSPISAKKVCEECRRKRSLSKKIEKICMCCGNHYIGDPRSKYCKRCVSRLTTQRNAERRGKYAVSL</sequence>
<gene>
    <name evidence="1" type="ORF">ENV75_05110</name>
</gene>